<dbReference type="OrthoDB" id="2927810at2759"/>
<evidence type="ECO:0000256" key="1">
    <source>
        <dbReference type="SAM" id="MobiDB-lite"/>
    </source>
</evidence>
<keyword evidence="2" id="KW-0732">Signal</keyword>
<dbReference type="EMBL" id="ML122291">
    <property type="protein sequence ID" value="RPD55990.1"/>
    <property type="molecule type" value="Genomic_DNA"/>
</dbReference>
<sequence length="270" mass="30259">MPFKPLYAFAVVFVHVLAVVLTSTSARSTGLFNELRDEHGSPYYSWMISPDEQDRLSALLKTDFYDTGVVSTYVTAPPQTCPHCGKETEFIDWVYTALERGVHSPEFIFESLKAGRTPKGLHHDVYCSGCGHLTHARDPSGNEGGALHIAHATPYDRSTRTFAKGETVIPDTSDHAVLWIPSNPWFRKREEMGSDESAAPEKAAFWGPLGSWVSKRKEEASNEPAIESMPETPDPDHAAYWIPCHPWMNKREDASAYARDFRARELCPMV</sequence>
<keyword evidence="4" id="KW-1185">Reference proteome</keyword>
<feature type="signal peptide" evidence="2">
    <location>
        <begin position="1"/>
        <end position="26"/>
    </location>
</feature>
<evidence type="ECO:0000256" key="2">
    <source>
        <dbReference type="SAM" id="SignalP"/>
    </source>
</evidence>
<proteinExistence type="predicted"/>
<evidence type="ECO:0000313" key="3">
    <source>
        <dbReference type="EMBL" id="RPD55990.1"/>
    </source>
</evidence>
<dbReference type="Proteomes" id="UP000313359">
    <property type="component" value="Unassembled WGS sequence"/>
</dbReference>
<feature type="chain" id="PRO_5022886256" evidence="2">
    <location>
        <begin position="27"/>
        <end position="270"/>
    </location>
</feature>
<gene>
    <name evidence="3" type="ORF">L227DRAFT_579206</name>
</gene>
<accession>A0A5C2RY66</accession>
<dbReference type="AlphaFoldDB" id="A0A5C2RY66"/>
<evidence type="ECO:0000313" key="4">
    <source>
        <dbReference type="Proteomes" id="UP000313359"/>
    </source>
</evidence>
<feature type="region of interest" description="Disordered" evidence="1">
    <location>
        <begin position="216"/>
        <end position="235"/>
    </location>
</feature>
<reference evidence="3" key="1">
    <citation type="journal article" date="2018" name="Genome Biol. Evol.">
        <title>Genomics and development of Lentinus tigrinus, a white-rot wood-decaying mushroom with dimorphic fruiting bodies.</title>
        <authorList>
            <person name="Wu B."/>
            <person name="Xu Z."/>
            <person name="Knudson A."/>
            <person name="Carlson A."/>
            <person name="Chen N."/>
            <person name="Kovaka S."/>
            <person name="LaButti K."/>
            <person name="Lipzen A."/>
            <person name="Pennachio C."/>
            <person name="Riley R."/>
            <person name="Schakwitz W."/>
            <person name="Umezawa K."/>
            <person name="Ohm R.A."/>
            <person name="Grigoriev I.V."/>
            <person name="Nagy L.G."/>
            <person name="Gibbons J."/>
            <person name="Hibbett D."/>
        </authorList>
    </citation>
    <scope>NUCLEOTIDE SEQUENCE [LARGE SCALE GENOMIC DNA]</scope>
    <source>
        <strain evidence="3">ALCF2SS1-6</strain>
    </source>
</reference>
<protein>
    <submittedName>
        <fullName evidence="3">Uncharacterized protein</fullName>
    </submittedName>
</protein>
<name>A0A5C2RY66_9APHY</name>
<organism evidence="3 4">
    <name type="scientific">Lentinus tigrinus ALCF2SS1-6</name>
    <dbReference type="NCBI Taxonomy" id="1328759"/>
    <lineage>
        <taxon>Eukaryota</taxon>
        <taxon>Fungi</taxon>
        <taxon>Dikarya</taxon>
        <taxon>Basidiomycota</taxon>
        <taxon>Agaricomycotina</taxon>
        <taxon>Agaricomycetes</taxon>
        <taxon>Polyporales</taxon>
        <taxon>Polyporaceae</taxon>
        <taxon>Lentinus</taxon>
    </lineage>
</organism>